<keyword evidence="2" id="KW-1185">Reference proteome</keyword>
<reference evidence="2" key="1">
    <citation type="journal article" date="2019" name="Int. J. Syst. Evol. Microbiol.">
        <title>The Global Catalogue of Microorganisms (GCM) 10K type strain sequencing project: providing services to taxonomists for standard genome sequencing and annotation.</title>
        <authorList>
            <consortium name="The Broad Institute Genomics Platform"/>
            <consortium name="The Broad Institute Genome Sequencing Center for Infectious Disease"/>
            <person name="Wu L."/>
            <person name="Ma J."/>
        </authorList>
    </citation>
    <scope>NUCLEOTIDE SEQUENCE [LARGE SCALE GENOMIC DNA]</scope>
    <source>
        <strain evidence="2">CECT 8472</strain>
    </source>
</reference>
<sequence length="164" mass="18474">MLQSMADRGTASGFVPPRTTFPHDALRRLHELWQDKRAGHPLPAWADIDVLELEPWLGHLILADVQRVEEDYDFRYRVYGTALAGWFGRDLTGKASGDLPDNLRRRSEAGYRSACRKAQPEMVCQPCTTRETRCQLAKLILPLGPSGPRPGLEVKHLLIAAYLV</sequence>
<gene>
    <name evidence="1" type="ORF">ACFOW6_12815</name>
</gene>
<accession>A0ABV8UMV5</accession>
<evidence type="ECO:0000313" key="1">
    <source>
        <dbReference type="EMBL" id="MFC4352424.1"/>
    </source>
</evidence>
<dbReference type="Pfam" id="PF07310">
    <property type="entry name" value="PAS_5"/>
    <property type="match status" value="1"/>
</dbReference>
<dbReference type="RefSeq" id="WP_382422776.1">
    <property type="nucleotide sequence ID" value="NZ_JBHSCW010000007.1"/>
</dbReference>
<dbReference type="EMBL" id="JBHSCW010000007">
    <property type="protein sequence ID" value="MFC4352424.1"/>
    <property type="molecule type" value="Genomic_DNA"/>
</dbReference>
<dbReference type="Proteomes" id="UP001595799">
    <property type="component" value="Unassembled WGS sequence"/>
</dbReference>
<protein>
    <submittedName>
        <fullName evidence="1">PAS domain-containing protein</fullName>
    </submittedName>
</protein>
<evidence type="ECO:0000313" key="2">
    <source>
        <dbReference type="Proteomes" id="UP001595799"/>
    </source>
</evidence>
<dbReference type="InterPro" id="IPR009922">
    <property type="entry name" value="DUF1457"/>
</dbReference>
<organism evidence="1 2">
    <name type="scientific">Fodinicurvata halophila</name>
    <dbReference type="NCBI Taxonomy" id="1419723"/>
    <lineage>
        <taxon>Bacteria</taxon>
        <taxon>Pseudomonadati</taxon>
        <taxon>Pseudomonadota</taxon>
        <taxon>Alphaproteobacteria</taxon>
        <taxon>Rhodospirillales</taxon>
        <taxon>Rhodovibrionaceae</taxon>
        <taxon>Fodinicurvata</taxon>
    </lineage>
</organism>
<name>A0ABV8UMV5_9PROT</name>
<proteinExistence type="predicted"/>
<comment type="caution">
    <text evidence="1">The sequence shown here is derived from an EMBL/GenBank/DDBJ whole genome shotgun (WGS) entry which is preliminary data.</text>
</comment>